<protein>
    <submittedName>
        <fullName evidence="1">Uncharacterized protein</fullName>
    </submittedName>
</protein>
<evidence type="ECO:0000313" key="2">
    <source>
        <dbReference type="Proteomes" id="UP000627838"/>
    </source>
</evidence>
<dbReference type="Proteomes" id="UP000627838">
    <property type="component" value="Unassembled WGS sequence"/>
</dbReference>
<evidence type="ECO:0000313" key="1">
    <source>
        <dbReference type="EMBL" id="MBE1535092.1"/>
    </source>
</evidence>
<gene>
    <name evidence="1" type="ORF">H4W34_004925</name>
</gene>
<comment type="caution">
    <text evidence="1">The sequence shown here is derived from an EMBL/GenBank/DDBJ whole genome shotgun (WGS) entry which is preliminary data.</text>
</comment>
<proteinExistence type="predicted"/>
<organism evidence="1 2">
    <name type="scientific">Actinomadura algeriensis</name>
    <dbReference type="NCBI Taxonomy" id="1679523"/>
    <lineage>
        <taxon>Bacteria</taxon>
        <taxon>Bacillati</taxon>
        <taxon>Actinomycetota</taxon>
        <taxon>Actinomycetes</taxon>
        <taxon>Streptosporangiales</taxon>
        <taxon>Thermomonosporaceae</taxon>
        <taxon>Actinomadura</taxon>
    </lineage>
</organism>
<dbReference type="PROSITE" id="PS51257">
    <property type="entry name" value="PROKAR_LIPOPROTEIN"/>
    <property type="match status" value="1"/>
</dbReference>
<dbReference type="RefSeq" id="WP_192761356.1">
    <property type="nucleotide sequence ID" value="NZ_JADBDZ010000001.1"/>
</dbReference>
<reference evidence="1 2" key="1">
    <citation type="submission" date="2020-10" db="EMBL/GenBank/DDBJ databases">
        <title>Sequencing the genomes of 1000 actinobacteria strains.</title>
        <authorList>
            <person name="Klenk H.-P."/>
        </authorList>
    </citation>
    <scope>NUCLEOTIDE SEQUENCE [LARGE SCALE GENOMIC DNA]</scope>
    <source>
        <strain evidence="1 2">DSM 46744</strain>
    </source>
</reference>
<accession>A0ABR9JX16</accession>
<sequence length="168" mass="17233">MTRSITVPAAVLGIVLAAGGCGVRPTGTTSAGITPRAGAQAEHITIYLVKDGGLTAVTRPGLPGRPFLGIAQLAVRPTSWEWRQGLRTEVPGPLGGAPGPTTAYPDGTVRTYVMISLKPPEKPLSRTAIAQIVCTAAAVPGYHGAALQQVEGGGHTMHDCDEYADLLG</sequence>
<keyword evidence="2" id="KW-1185">Reference proteome</keyword>
<name>A0ABR9JX16_9ACTN</name>
<dbReference type="EMBL" id="JADBDZ010000001">
    <property type="protein sequence ID" value="MBE1535092.1"/>
    <property type="molecule type" value="Genomic_DNA"/>
</dbReference>